<comment type="caution">
    <text evidence="3">The sequence shown here is derived from an EMBL/GenBank/DDBJ whole genome shotgun (WGS) entry which is preliminary data.</text>
</comment>
<name>A0A8S3QYY8_MYTED</name>
<reference evidence="3" key="1">
    <citation type="submission" date="2021-03" db="EMBL/GenBank/DDBJ databases">
        <authorList>
            <person name="Bekaert M."/>
        </authorList>
    </citation>
    <scope>NUCLEOTIDE SEQUENCE</scope>
</reference>
<dbReference type="Gene3D" id="2.60.40.10">
    <property type="entry name" value="Immunoglobulins"/>
    <property type="match status" value="1"/>
</dbReference>
<keyword evidence="3" id="KW-0378">Hydrolase</keyword>
<gene>
    <name evidence="3" type="ORF">MEDL_14609</name>
</gene>
<evidence type="ECO:0000259" key="2">
    <source>
        <dbReference type="PROSITE" id="PS50835"/>
    </source>
</evidence>
<protein>
    <submittedName>
        <fullName evidence="3">PTPRM</fullName>
        <ecNumber evidence="3">3.1.3.48</ecNumber>
    </submittedName>
</protein>
<dbReference type="Proteomes" id="UP000683360">
    <property type="component" value="Unassembled WGS sequence"/>
</dbReference>
<accession>A0A8S3QYY8</accession>
<dbReference type="InterPro" id="IPR003599">
    <property type="entry name" value="Ig_sub"/>
</dbReference>
<feature type="compositionally biased region" description="Polar residues" evidence="1">
    <location>
        <begin position="293"/>
        <end position="308"/>
    </location>
</feature>
<keyword evidence="4" id="KW-1185">Reference proteome</keyword>
<feature type="domain" description="Ig-like" evidence="2">
    <location>
        <begin position="170"/>
        <end position="257"/>
    </location>
</feature>
<organism evidence="3 4">
    <name type="scientific">Mytilus edulis</name>
    <name type="common">Blue mussel</name>
    <dbReference type="NCBI Taxonomy" id="6550"/>
    <lineage>
        <taxon>Eukaryota</taxon>
        <taxon>Metazoa</taxon>
        <taxon>Spiralia</taxon>
        <taxon>Lophotrochozoa</taxon>
        <taxon>Mollusca</taxon>
        <taxon>Bivalvia</taxon>
        <taxon>Autobranchia</taxon>
        <taxon>Pteriomorphia</taxon>
        <taxon>Mytilida</taxon>
        <taxon>Mytiloidea</taxon>
        <taxon>Mytilidae</taxon>
        <taxon>Mytilinae</taxon>
        <taxon>Mytilus</taxon>
    </lineage>
</organism>
<dbReference type="InterPro" id="IPR036179">
    <property type="entry name" value="Ig-like_dom_sf"/>
</dbReference>
<dbReference type="AlphaFoldDB" id="A0A8S3QYY8"/>
<evidence type="ECO:0000313" key="4">
    <source>
        <dbReference type="Proteomes" id="UP000683360"/>
    </source>
</evidence>
<sequence length="316" mass="36708">MYETVKQIDETDKKTRQILDLLNYRGKKGVSALHDAFLESNNEELAKALAPYVIEVEKKRQQDRTIKMASNKLENEDMLKDKVIKIKDPKSPWCIHDYGKDHAYTIQNEEFNIIVLELHFTVFQEQDLTAKGMQSFLQNSAEQLQKDEISAECACRSVETASIDKTVHLVKPGEQIEIECIVKSSKSIQNVYWEWDNLETKVKKRDFYRITEWSNSNKYRLQQMKSVRSLFVKNVSENDKGKYRCIIKHDDKSVSVSNFTELQLDIKEKSNSELPKVFEKLSTAGRDEIDSVPSVQETQHKCSQQSTFLDHPNADF</sequence>
<dbReference type="InterPro" id="IPR007110">
    <property type="entry name" value="Ig-like_dom"/>
</dbReference>
<evidence type="ECO:0000256" key="1">
    <source>
        <dbReference type="SAM" id="MobiDB-lite"/>
    </source>
</evidence>
<dbReference type="EMBL" id="CAJPWZ010000728">
    <property type="protein sequence ID" value="CAG2199916.1"/>
    <property type="molecule type" value="Genomic_DNA"/>
</dbReference>
<dbReference type="PROSITE" id="PS50835">
    <property type="entry name" value="IG_LIKE"/>
    <property type="match status" value="1"/>
</dbReference>
<dbReference type="SMART" id="SM00409">
    <property type="entry name" value="IG"/>
    <property type="match status" value="1"/>
</dbReference>
<proteinExistence type="predicted"/>
<dbReference type="OrthoDB" id="6141361at2759"/>
<dbReference type="EC" id="3.1.3.48" evidence="3"/>
<dbReference type="GO" id="GO:0004725">
    <property type="term" value="F:protein tyrosine phosphatase activity"/>
    <property type="evidence" value="ECO:0007669"/>
    <property type="project" value="UniProtKB-EC"/>
</dbReference>
<evidence type="ECO:0000313" key="3">
    <source>
        <dbReference type="EMBL" id="CAG2199916.1"/>
    </source>
</evidence>
<dbReference type="Pfam" id="PF13927">
    <property type="entry name" value="Ig_3"/>
    <property type="match status" value="1"/>
</dbReference>
<feature type="region of interest" description="Disordered" evidence="1">
    <location>
        <begin position="291"/>
        <end position="316"/>
    </location>
</feature>
<dbReference type="InterPro" id="IPR013783">
    <property type="entry name" value="Ig-like_fold"/>
</dbReference>
<dbReference type="SUPFAM" id="SSF48726">
    <property type="entry name" value="Immunoglobulin"/>
    <property type="match status" value="1"/>
</dbReference>